<name>A0ABS9WD62_9ACTN</name>
<dbReference type="Pfam" id="PF00440">
    <property type="entry name" value="TetR_N"/>
    <property type="match status" value="1"/>
</dbReference>
<reference evidence="4" key="1">
    <citation type="submission" date="2021-11" db="EMBL/GenBank/DDBJ databases">
        <title>A Novel Adlercreutzia Species, isolated from a Allomyrina dichotoma larva feces.</title>
        <authorList>
            <person name="Suh M.K."/>
        </authorList>
    </citation>
    <scope>NUCLEOTIDE SEQUENCE</scope>
    <source>
        <strain evidence="4">JBNU-10</strain>
    </source>
</reference>
<dbReference type="InterPro" id="IPR001647">
    <property type="entry name" value="HTH_TetR"/>
</dbReference>
<dbReference type="Proteomes" id="UP001430755">
    <property type="component" value="Unassembled WGS sequence"/>
</dbReference>
<feature type="domain" description="HTH tetR-type" evidence="3">
    <location>
        <begin position="16"/>
        <end position="76"/>
    </location>
</feature>
<keyword evidence="5" id="KW-1185">Reference proteome</keyword>
<dbReference type="InterPro" id="IPR009057">
    <property type="entry name" value="Homeodomain-like_sf"/>
</dbReference>
<evidence type="ECO:0000259" key="3">
    <source>
        <dbReference type="PROSITE" id="PS50977"/>
    </source>
</evidence>
<proteinExistence type="predicted"/>
<evidence type="ECO:0000256" key="1">
    <source>
        <dbReference type="ARBA" id="ARBA00023125"/>
    </source>
</evidence>
<keyword evidence="1 2" id="KW-0238">DNA-binding</keyword>
<gene>
    <name evidence="4" type="ORF">LPT13_00205</name>
</gene>
<dbReference type="PROSITE" id="PS50977">
    <property type="entry name" value="HTH_TETR_2"/>
    <property type="match status" value="1"/>
</dbReference>
<dbReference type="EMBL" id="JAJMLW010000001">
    <property type="protein sequence ID" value="MCI2240783.1"/>
    <property type="molecule type" value="Genomic_DNA"/>
</dbReference>
<comment type="caution">
    <text evidence="4">The sequence shown here is derived from an EMBL/GenBank/DDBJ whole genome shotgun (WGS) entry which is preliminary data.</text>
</comment>
<organism evidence="4 5">
    <name type="scientific">Adlercreutzia faecimuris</name>
    <dbReference type="NCBI Taxonomy" id="2897341"/>
    <lineage>
        <taxon>Bacteria</taxon>
        <taxon>Bacillati</taxon>
        <taxon>Actinomycetota</taxon>
        <taxon>Coriobacteriia</taxon>
        <taxon>Eggerthellales</taxon>
        <taxon>Eggerthellaceae</taxon>
        <taxon>Adlercreutzia</taxon>
    </lineage>
</organism>
<protein>
    <submittedName>
        <fullName evidence="4">TetR/AcrR family transcriptional regulator</fullName>
    </submittedName>
</protein>
<accession>A0ABS9WD62</accession>
<sequence>MASRADQDQRVYSRSYLTKLRVAEAMDRLCAAMPFARVRIEDIVRESGVSRSNFYHNFSDKNAVVTWIAEQCHANGIFRIGRDLTWFEGHMITTRDMARFRTLFNSAAGSTEYAAAEPYFVRARQHNLVETLTDYQHRAIDEQLAFQIEAWPHCELVMAGKFRAGALPYGLKAFCNYLVAMTPRELYEALEHPVANAAPGELAELR</sequence>
<evidence type="ECO:0000313" key="4">
    <source>
        <dbReference type="EMBL" id="MCI2240783.1"/>
    </source>
</evidence>
<evidence type="ECO:0000313" key="5">
    <source>
        <dbReference type="Proteomes" id="UP001430755"/>
    </source>
</evidence>
<feature type="DNA-binding region" description="H-T-H motif" evidence="2">
    <location>
        <begin position="39"/>
        <end position="58"/>
    </location>
</feature>
<dbReference type="SUPFAM" id="SSF46689">
    <property type="entry name" value="Homeodomain-like"/>
    <property type="match status" value="1"/>
</dbReference>
<dbReference type="Gene3D" id="1.10.357.10">
    <property type="entry name" value="Tetracycline Repressor, domain 2"/>
    <property type="match status" value="1"/>
</dbReference>
<evidence type="ECO:0000256" key="2">
    <source>
        <dbReference type="PROSITE-ProRule" id="PRU00335"/>
    </source>
</evidence>
<dbReference type="RefSeq" id="WP_242162354.1">
    <property type="nucleotide sequence ID" value="NZ_JAJMLW010000001.1"/>
</dbReference>